<feature type="transmembrane region" description="Helical" evidence="1">
    <location>
        <begin position="50"/>
        <end position="68"/>
    </location>
</feature>
<sequence>MNNQFDKFIIIIYLGLIAWLIYKLYKSKKSKRELEGDVRGFGKRSSTMEYILFALLIFTGVFNLYTGFKTKNQTALITATVMIVMGIVFFLNTKSKLYVAKNGLLLNDSFYTYKELKKWGFDKEKGDLVIITKKDHQEGREQAQVKVEDIEEINTLIRKYKLGK</sequence>
<reference evidence="3 4" key="1">
    <citation type="submission" date="2019-08" db="EMBL/GenBank/DDBJ databases">
        <title>In-depth cultivation of the pig gut microbiome towards novel bacterial diversity and tailored functional studies.</title>
        <authorList>
            <person name="Wylensek D."/>
            <person name="Hitch T.C.A."/>
            <person name="Clavel T."/>
        </authorList>
    </citation>
    <scope>NUCLEOTIDE SEQUENCE [LARGE SCALE GENOMIC DNA]</scope>
    <source>
        <strain evidence="3 4">WCA-380-WT-2B</strain>
    </source>
</reference>
<comment type="caution">
    <text evidence="3">The sequence shown here is derived from an EMBL/GenBank/DDBJ whole genome shotgun (WGS) entry which is preliminary data.</text>
</comment>
<name>A0A6N7VQP2_9FIRM</name>
<organism evidence="3 4">
    <name type="scientific">Anaerococcus porci</name>
    <dbReference type="NCBI Taxonomy" id="2652269"/>
    <lineage>
        <taxon>Bacteria</taxon>
        <taxon>Bacillati</taxon>
        <taxon>Bacillota</taxon>
        <taxon>Tissierellia</taxon>
        <taxon>Tissierellales</taxon>
        <taxon>Peptoniphilaceae</taxon>
        <taxon>Anaerococcus</taxon>
    </lineage>
</organism>
<dbReference type="Pfam" id="PF18923">
    <property type="entry name" value="DUF5673"/>
    <property type="match status" value="1"/>
</dbReference>
<accession>A0A6N7VQP2</accession>
<feature type="transmembrane region" description="Helical" evidence="1">
    <location>
        <begin position="6"/>
        <end position="25"/>
    </location>
</feature>
<feature type="domain" description="DUF5673" evidence="2">
    <location>
        <begin position="96"/>
        <end position="161"/>
    </location>
</feature>
<protein>
    <submittedName>
        <fullName evidence="3">DUF986 domain-containing protein</fullName>
    </submittedName>
</protein>
<evidence type="ECO:0000313" key="4">
    <source>
        <dbReference type="Proteomes" id="UP000441925"/>
    </source>
</evidence>
<dbReference type="RefSeq" id="WP_154539149.1">
    <property type="nucleotide sequence ID" value="NZ_JAXDSU010000078.1"/>
</dbReference>
<feature type="transmembrane region" description="Helical" evidence="1">
    <location>
        <begin position="74"/>
        <end position="91"/>
    </location>
</feature>
<gene>
    <name evidence="3" type="ORF">FYJ26_02110</name>
</gene>
<proteinExistence type="predicted"/>
<evidence type="ECO:0000256" key="1">
    <source>
        <dbReference type="SAM" id="Phobius"/>
    </source>
</evidence>
<dbReference type="Proteomes" id="UP000441925">
    <property type="component" value="Unassembled WGS sequence"/>
</dbReference>
<dbReference type="InterPro" id="IPR043730">
    <property type="entry name" value="DUF5673"/>
</dbReference>
<keyword evidence="4" id="KW-1185">Reference proteome</keyword>
<evidence type="ECO:0000259" key="2">
    <source>
        <dbReference type="Pfam" id="PF18923"/>
    </source>
</evidence>
<keyword evidence="1" id="KW-1133">Transmembrane helix</keyword>
<keyword evidence="1" id="KW-0812">Transmembrane</keyword>
<dbReference type="AlphaFoldDB" id="A0A6N7VQP2"/>
<keyword evidence="1" id="KW-0472">Membrane</keyword>
<evidence type="ECO:0000313" key="3">
    <source>
        <dbReference type="EMBL" id="MSS77222.1"/>
    </source>
</evidence>
<dbReference type="EMBL" id="VULQ01000002">
    <property type="protein sequence ID" value="MSS77222.1"/>
    <property type="molecule type" value="Genomic_DNA"/>
</dbReference>